<reference evidence="1" key="1">
    <citation type="submission" date="2020-05" db="EMBL/GenBank/DDBJ databases">
        <title>Large-scale comparative analyses of tick genomes elucidate their genetic diversity and vector capacities.</title>
        <authorList>
            <person name="Jia N."/>
            <person name="Wang J."/>
            <person name="Shi W."/>
            <person name="Du L."/>
            <person name="Sun Y."/>
            <person name="Zhan W."/>
            <person name="Jiang J."/>
            <person name="Wang Q."/>
            <person name="Zhang B."/>
            <person name="Ji P."/>
            <person name="Sakyi L.B."/>
            <person name="Cui X."/>
            <person name="Yuan T."/>
            <person name="Jiang B."/>
            <person name="Yang W."/>
            <person name="Lam T.T.-Y."/>
            <person name="Chang Q."/>
            <person name="Ding S."/>
            <person name="Wang X."/>
            <person name="Zhu J."/>
            <person name="Ruan X."/>
            <person name="Zhao L."/>
            <person name="Wei J."/>
            <person name="Que T."/>
            <person name="Du C."/>
            <person name="Cheng J."/>
            <person name="Dai P."/>
            <person name="Han X."/>
            <person name="Huang E."/>
            <person name="Gao Y."/>
            <person name="Liu J."/>
            <person name="Shao H."/>
            <person name="Ye R."/>
            <person name="Li L."/>
            <person name="Wei W."/>
            <person name="Wang X."/>
            <person name="Wang C."/>
            <person name="Yang T."/>
            <person name="Huo Q."/>
            <person name="Li W."/>
            <person name="Guo W."/>
            <person name="Chen H."/>
            <person name="Zhou L."/>
            <person name="Ni X."/>
            <person name="Tian J."/>
            <person name="Zhou Y."/>
            <person name="Sheng Y."/>
            <person name="Liu T."/>
            <person name="Pan Y."/>
            <person name="Xia L."/>
            <person name="Li J."/>
            <person name="Zhao F."/>
            <person name="Cao W."/>
        </authorList>
    </citation>
    <scope>NUCLEOTIDE SEQUENCE</scope>
    <source>
        <strain evidence="1">Hyas-2018</strain>
    </source>
</reference>
<name>A0ACB7RPW6_HYAAI</name>
<accession>A0ACB7RPW6</accession>
<proteinExistence type="predicted"/>
<organism evidence="1 2">
    <name type="scientific">Hyalomma asiaticum</name>
    <name type="common">Tick</name>
    <dbReference type="NCBI Taxonomy" id="266040"/>
    <lineage>
        <taxon>Eukaryota</taxon>
        <taxon>Metazoa</taxon>
        <taxon>Ecdysozoa</taxon>
        <taxon>Arthropoda</taxon>
        <taxon>Chelicerata</taxon>
        <taxon>Arachnida</taxon>
        <taxon>Acari</taxon>
        <taxon>Parasitiformes</taxon>
        <taxon>Ixodida</taxon>
        <taxon>Ixodoidea</taxon>
        <taxon>Ixodidae</taxon>
        <taxon>Hyalomminae</taxon>
        <taxon>Hyalomma</taxon>
    </lineage>
</organism>
<gene>
    <name evidence="1" type="ORF">HPB50_005656</name>
</gene>
<comment type="caution">
    <text evidence="1">The sequence shown here is derived from an EMBL/GenBank/DDBJ whole genome shotgun (WGS) entry which is preliminary data.</text>
</comment>
<keyword evidence="2" id="KW-1185">Reference proteome</keyword>
<evidence type="ECO:0000313" key="1">
    <source>
        <dbReference type="EMBL" id="KAH6923721.1"/>
    </source>
</evidence>
<sequence length="291" mass="33088">MAEKDYYKLLGISRNATEEDIKKAYRRLALRYHPDKNKSPGAAERFKEITGAYTVLRDKTTREEYDRTAEGYGRFRFGVHCGASRQRADSSNHCSRARTKLNFADSFSFGEDVFHHFRFDDDAQGREIRHDLGLTLDEVLRGCVKRMRVTRTVTAPDGCSRTLEQKVLTINVKPGWKAGTKIRFEREGDRFPGRVPADIVFVVRDKPHQLFKRNGVDVHYVAKLTLTDSLRGVDITVPTLTGGVVQLPLKGPIYPSATKRIHNEGLPHPKDPQKRGDLVVTFDIIYPESAK</sequence>
<protein>
    <submittedName>
        <fullName evidence="1">Uncharacterized protein</fullName>
    </submittedName>
</protein>
<dbReference type="Proteomes" id="UP000821845">
    <property type="component" value="Chromosome 8"/>
</dbReference>
<dbReference type="EMBL" id="CM023488">
    <property type="protein sequence ID" value="KAH6923721.1"/>
    <property type="molecule type" value="Genomic_DNA"/>
</dbReference>
<evidence type="ECO:0000313" key="2">
    <source>
        <dbReference type="Proteomes" id="UP000821845"/>
    </source>
</evidence>